<proteinExistence type="predicted"/>
<dbReference type="OrthoDB" id="648493at2"/>
<evidence type="ECO:0000256" key="1">
    <source>
        <dbReference type="SAM" id="Phobius"/>
    </source>
</evidence>
<keyword evidence="1" id="KW-0812">Transmembrane</keyword>
<feature type="transmembrane region" description="Helical" evidence="1">
    <location>
        <begin position="126"/>
        <end position="146"/>
    </location>
</feature>
<feature type="transmembrane region" description="Helical" evidence="1">
    <location>
        <begin position="213"/>
        <end position="236"/>
    </location>
</feature>
<feature type="transmembrane region" description="Helical" evidence="1">
    <location>
        <begin position="158"/>
        <end position="176"/>
    </location>
</feature>
<comment type="caution">
    <text evidence="2">The sequence shown here is derived from an EMBL/GenBank/DDBJ whole genome shotgun (WGS) entry which is preliminary data.</text>
</comment>
<sequence length="245" mass="27470">MATTANATGAEAQDAERRFYGRMAIAIIIAIFIGFAPSFYLFQTVSYPRPNPSLTPLVMAHGIALTGWLAIFYTQIRLVAAKRRDIHRQLGVWGFALAVIIIPLSYLTATHAIARGTHPPIIDAESWSVVPLMALPPMILMLIMGWRNRMDPQAHKRFMLLFTLMMVEPGVGRWPIFPPVMVGHAVSGLVAFAFVIPLILWDRKTIGGLHWATKWGLGALIFGYFVRYPIWALGFWPDVVRVLPY</sequence>
<keyword evidence="1" id="KW-0472">Membrane</keyword>
<feature type="transmembrane region" description="Helical" evidence="1">
    <location>
        <begin position="92"/>
        <end position="114"/>
    </location>
</feature>
<organism evidence="2 3">
    <name type="scientific">Sphingorhabdus pulchriflava</name>
    <dbReference type="NCBI Taxonomy" id="2292257"/>
    <lineage>
        <taxon>Bacteria</taxon>
        <taxon>Pseudomonadati</taxon>
        <taxon>Pseudomonadota</taxon>
        <taxon>Alphaproteobacteria</taxon>
        <taxon>Sphingomonadales</taxon>
        <taxon>Sphingomonadaceae</taxon>
        <taxon>Sphingorhabdus</taxon>
    </lineage>
</organism>
<feature type="transmembrane region" description="Helical" evidence="1">
    <location>
        <begin position="23"/>
        <end position="42"/>
    </location>
</feature>
<feature type="transmembrane region" description="Helical" evidence="1">
    <location>
        <begin position="54"/>
        <end position="80"/>
    </location>
</feature>
<keyword evidence="3" id="KW-1185">Reference proteome</keyword>
<gene>
    <name evidence="2" type="ORF">DXH95_00150</name>
</gene>
<reference evidence="3" key="1">
    <citation type="submission" date="2018-08" db="EMBL/GenBank/DDBJ databases">
        <authorList>
            <person name="Kim S.-J."/>
            <person name="Jung G.-Y."/>
        </authorList>
    </citation>
    <scope>NUCLEOTIDE SEQUENCE [LARGE SCALE GENOMIC DNA]</scope>
    <source>
        <strain evidence="3">GY_G</strain>
    </source>
</reference>
<evidence type="ECO:0008006" key="4">
    <source>
        <dbReference type="Google" id="ProtNLM"/>
    </source>
</evidence>
<protein>
    <recommendedName>
        <fullName evidence="4">DUF2306 domain-containing protein</fullName>
    </recommendedName>
</protein>
<evidence type="ECO:0000313" key="3">
    <source>
        <dbReference type="Proteomes" id="UP000263833"/>
    </source>
</evidence>
<dbReference type="RefSeq" id="WP_115547471.1">
    <property type="nucleotide sequence ID" value="NZ_QRGP01000001.1"/>
</dbReference>
<dbReference type="EMBL" id="QRGP01000001">
    <property type="protein sequence ID" value="RDV05911.1"/>
    <property type="molecule type" value="Genomic_DNA"/>
</dbReference>
<keyword evidence="1" id="KW-1133">Transmembrane helix</keyword>
<dbReference type="AlphaFoldDB" id="A0A371BEV6"/>
<dbReference type="Proteomes" id="UP000263833">
    <property type="component" value="Unassembled WGS sequence"/>
</dbReference>
<accession>A0A371BEV6</accession>
<evidence type="ECO:0000313" key="2">
    <source>
        <dbReference type="EMBL" id="RDV05911.1"/>
    </source>
</evidence>
<feature type="transmembrane region" description="Helical" evidence="1">
    <location>
        <begin position="182"/>
        <end position="201"/>
    </location>
</feature>
<name>A0A371BEV6_9SPHN</name>